<feature type="transmembrane region" description="Helical" evidence="1">
    <location>
        <begin position="12"/>
        <end position="34"/>
    </location>
</feature>
<gene>
    <name evidence="2" type="ORF">AADG42_04930</name>
</gene>
<sequence length="151" mass="16283">MQLSEVRGPRRVIGLGAAALALAALLTALGFSVANLVFQFSTIEAVGEVVAVRPGQDEAGQARPDRHAVVIEYADRNGQVRRFDETVAGDAPRRGDELAVRYSARPPVQARIANYWWIWREATLAGAIALVLGLGAEEALRVRSRTAAPRP</sequence>
<organism evidence="2 3">
    <name type="scientific">Ammonicoccus fulvus</name>
    <dbReference type="NCBI Taxonomy" id="3138240"/>
    <lineage>
        <taxon>Bacteria</taxon>
        <taxon>Bacillati</taxon>
        <taxon>Actinomycetota</taxon>
        <taxon>Actinomycetes</taxon>
        <taxon>Propionibacteriales</taxon>
        <taxon>Propionibacteriaceae</taxon>
        <taxon>Ammonicoccus</taxon>
    </lineage>
</organism>
<evidence type="ECO:0000313" key="3">
    <source>
        <dbReference type="Proteomes" id="UP001442841"/>
    </source>
</evidence>
<evidence type="ECO:0000313" key="2">
    <source>
        <dbReference type="EMBL" id="XAN06677.1"/>
    </source>
</evidence>
<dbReference type="Proteomes" id="UP001442841">
    <property type="component" value="Chromosome"/>
</dbReference>
<name>A0ABZ3FP86_9ACTN</name>
<reference evidence="2 3" key="1">
    <citation type="submission" date="2024-04" db="EMBL/GenBank/DDBJ databases">
        <title>Isolation of an actinomycete strain from pig manure.</title>
        <authorList>
            <person name="Gong T."/>
            <person name="Yu Z."/>
            <person name="An M."/>
            <person name="Wei C."/>
            <person name="Yang W."/>
            <person name="Liu L."/>
        </authorList>
    </citation>
    <scope>NUCLEOTIDE SEQUENCE [LARGE SCALE GENOMIC DNA]</scope>
    <source>
        <strain evidence="2 3">ZF39</strain>
    </source>
</reference>
<dbReference type="RefSeq" id="WP_425308108.1">
    <property type="nucleotide sequence ID" value="NZ_CP154795.1"/>
</dbReference>
<keyword evidence="1" id="KW-1133">Transmembrane helix</keyword>
<keyword evidence="1" id="KW-0812">Transmembrane</keyword>
<proteinExistence type="predicted"/>
<accession>A0ABZ3FP86</accession>
<keyword evidence="1" id="KW-0472">Membrane</keyword>
<dbReference type="EMBL" id="CP154795">
    <property type="protein sequence ID" value="XAN06677.1"/>
    <property type="molecule type" value="Genomic_DNA"/>
</dbReference>
<protein>
    <submittedName>
        <fullName evidence="2">DUF3592 domain-containing protein</fullName>
    </submittedName>
</protein>
<keyword evidence="3" id="KW-1185">Reference proteome</keyword>
<evidence type="ECO:0000256" key="1">
    <source>
        <dbReference type="SAM" id="Phobius"/>
    </source>
</evidence>